<sequence>MGFGRSLKCLVFEAGWIAQPMWALWASDST</sequence>
<comment type="caution">
    <text evidence="1">The sequence shown here is derived from an EMBL/GenBank/DDBJ whole genome shotgun (WGS) entry which is preliminary data.</text>
</comment>
<reference evidence="1" key="1">
    <citation type="submission" date="2021-05" db="EMBL/GenBank/DDBJ databases">
        <title>Comparative genomics of three Colletotrichum scovillei strains and genetic complementation revealed genes involved fungal growth and virulence on chili pepper.</title>
        <authorList>
            <person name="Hsieh D.-K."/>
            <person name="Chuang S.-C."/>
            <person name="Chen C.-Y."/>
            <person name="Chao Y.-T."/>
            <person name="Lu M.-Y.J."/>
            <person name="Lee M.-H."/>
            <person name="Shih M.-C."/>
        </authorList>
    </citation>
    <scope>NUCLEOTIDE SEQUENCE</scope>
    <source>
        <strain evidence="1">Coll-153</strain>
    </source>
</reference>
<protein>
    <submittedName>
        <fullName evidence="1">Uncharacterized protein</fullName>
    </submittedName>
</protein>
<dbReference type="AlphaFoldDB" id="A0A9P7QV57"/>
<organism evidence="1 2">
    <name type="scientific">Colletotrichum scovillei</name>
    <dbReference type="NCBI Taxonomy" id="1209932"/>
    <lineage>
        <taxon>Eukaryota</taxon>
        <taxon>Fungi</taxon>
        <taxon>Dikarya</taxon>
        <taxon>Ascomycota</taxon>
        <taxon>Pezizomycotina</taxon>
        <taxon>Sordariomycetes</taxon>
        <taxon>Hypocreomycetidae</taxon>
        <taxon>Glomerellales</taxon>
        <taxon>Glomerellaceae</taxon>
        <taxon>Colletotrichum</taxon>
        <taxon>Colletotrichum acutatum species complex</taxon>
    </lineage>
</organism>
<proteinExistence type="predicted"/>
<name>A0A9P7QV57_9PEZI</name>
<evidence type="ECO:0000313" key="1">
    <source>
        <dbReference type="EMBL" id="KAG7043289.1"/>
    </source>
</evidence>
<dbReference type="Proteomes" id="UP000699042">
    <property type="component" value="Unassembled WGS sequence"/>
</dbReference>
<feature type="non-terminal residue" evidence="1">
    <location>
        <position position="1"/>
    </location>
</feature>
<gene>
    <name evidence="1" type="ORF">JMJ77_002995</name>
</gene>
<dbReference type="EMBL" id="JAESDN010000012">
    <property type="protein sequence ID" value="KAG7043289.1"/>
    <property type="molecule type" value="Genomic_DNA"/>
</dbReference>
<keyword evidence="2" id="KW-1185">Reference proteome</keyword>
<accession>A0A9P7QV57</accession>
<evidence type="ECO:0000313" key="2">
    <source>
        <dbReference type="Proteomes" id="UP000699042"/>
    </source>
</evidence>